<reference evidence="1" key="1">
    <citation type="submission" date="2021-02" db="EMBL/GenBank/DDBJ databases">
        <authorList>
            <person name="Nowell W R."/>
        </authorList>
    </citation>
    <scope>NUCLEOTIDE SEQUENCE</scope>
</reference>
<evidence type="ECO:0000313" key="2">
    <source>
        <dbReference type="Proteomes" id="UP000682733"/>
    </source>
</evidence>
<proteinExistence type="predicted"/>
<dbReference type="GO" id="GO:0045296">
    <property type="term" value="F:cadherin binding"/>
    <property type="evidence" value="ECO:0007669"/>
    <property type="project" value="InterPro"/>
</dbReference>
<dbReference type="Proteomes" id="UP000682733">
    <property type="component" value="Unassembled WGS sequence"/>
</dbReference>
<dbReference type="PROSITE" id="PS00018">
    <property type="entry name" value="EF_HAND_1"/>
    <property type="match status" value="1"/>
</dbReference>
<dbReference type="PANTHER" id="PTHR45976">
    <property type="entry name" value="ARMADILLO SEGMENT POLARITY PROTEIN"/>
    <property type="match status" value="1"/>
</dbReference>
<name>A0A8S2LCF5_9BILA</name>
<sequence>LSPNNLIVLRENDSIPKLAQLLIRSHQELQRQASKMDSNNNNNVSFSDILEASVGALHIIAKDPSNRIIIRDLDCIPLFVR</sequence>
<protein>
    <submittedName>
        <fullName evidence="1">Uncharacterized protein</fullName>
    </submittedName>
</protein>
<dbReference type="GO" id="GO:0007155">
    <property type="term" value="P:cell adhesion"/>
    <property type="evidence" value="ECO:0007669"/>
    <property type="project" value="InterPro"/>
</dbReference>
<dbReference type="AlphaFoldDB" id="A0A8S2LCF5"/>
<dbReference type="InterPro" id="IPR018247">
    <property type="entry name" value="EF_Hand_1_Ca_BS"/>
</dbReference>
<gene>
    <name evidence="1" type="ORF">TMI583_LOCUS20427</name>
</gene>
<comment type="caution">
    <text evidence="1">The sequence shown here is derived from an EMBL/GenBank/DDBJ whole genome shotgun (WGS) entry which is preliminary data.</text>
</comment>
<feature type="non-terminal residue" evidence="1">
    <location>
        <position position="81"/>
    </location>
</feature>
<evidence type="ECO:0000313" key="1">
    <source>
        <dbReference type="EMBL" id="CAF3893418.1"/>
    </source>
</evidence>
<dbReference type="InterPro" id="IPR011989">
    <property type="entry name" value="ARM-like"/>
</dbReference>
<dbReference type="InterPro" id="IPR013284">
    <property type="entry name" value="Beta-catenin"/>
</dbReference>
<feature type="non-terminal residue" evidence="1">
    <location>
        <position position="1"/>
    </location>
</feature>
<dbReference type="Gene3D" id="1.25.10.10">
    <property type="entry name" value="Leucine-rich Repeat Variant"/>
    <property type="match status" value="1"/>
</dbReference>
<dbReference type="EMBL" id="CAJOBA010016972">
    <property type="protein sequence ID" value="CAF3893418.1"/>
    <property type="molecule type" value="Genomic_DNA"/>
</dbReference>
<accession>A0A8S2LCF5</accession>
<organism evidence="1 2">
    <name type="scientific">Didymodactylos carnosus</name>
    <dbReference type="NCBI Taxonomy" id="1234261"/>
    <lineage>
        <taxon>Eukaryota</taxon>
        <taxon>Metazoa</taxon>
        <taxon>Spiralia</taxon>
        <taxon>Gnathifera</taxon>
        <taxon>Rotifera</taxon>
        <taxon>Eurotatoria</taxon>
        <taxon>Bdelloidea</taxon>
        <taxon>Philodinida</taxon>
        <taxon>Philodinidae</taxon>
        <taxon>Didymodactylos</taxon>
    </lineage>
</organism>